<protein>
    <submittedName>
        <fullName evidence="1">Uncharacterized protein</fullName>
    </submittedName>
</protein>
<dbReference type="OrthoDB" id="7678403at2"/>
<proteinExistence type="predicted"/>
<name>A0A0M6Y4U1_9HYPH</name>
<dbReference type="EMBL" id="CXST01000002">
    <property type="protein sequence ID" value="CTQ44369.1"/>
    <property type="molecule type" value="Genomic_DNA"/>
</dbReference>
<reference evidence="2" key="1">
    <citation type="submission" date="2015-07" db="EMBL/GenBank/DDBJ databases">
        <authorList>
            <person name="Rodrigo-Torres Lidia"/>
            <person name="Arahal R.David."/>
        </authorList>
    </citation>
    <scope>NUCLEOTIDE SEQUENCE [LARGE SCALE GENOMIC DNA]</scope>
    <source>
        <strain evidence="2">CECT 4801</strain>
    </source>
</reference>
<gene>
    <name evidence="1" type="ORF">LAL4801_02812</name>
</gene>
<dbReference type="Proteomes" id="UP000048926">
    <property type="component" value="Unassembled WGS sequence"/>
</dbReference>
<accession>A0A0M6Y4U1</accession>
<organism evidence="1 2">
    <name type="scientific">Roseibium aggregatum</name>
    <dbReference type="NCBI Taxonomy" id="187304"/>
    <lineage>
        <taxon>Bacteria</taxon>
        <taxon>Pseudomonadati</taxon>
        <taxon>Pseudomonadota</taxon>
        <taxon>Alphaproteobacteria</taxon>
        <taxon>Hyphomicrobiales</taxon>
        <taxon>Stappiaceae</taxon>
        <taxon>Roseibium</taxon>
    </lineage>
</organism>
<dbReference type="RefSeq" id="WP_055657165.1">
    <property type="nucleotide sequence ID" value="NZ_CXST01000002.1"/>
</dbReference>
<keyword evidence="2" id="KW-1185">Reference proteome</keyword>
<dbReference type="AlphaFoldDB" id="A0A0M6Y4U1"/>
<evidence type="ECO:0000313" key="2">
    <source>
        <dbReference type="Proteomes" id="UP000048926"/>
    </source>
</evidence>
<sequence>MSGKLSHDLFSLWFQAPVVIALRCQDWTANLAAGTAWTNPELHRMISEKAAAATESAFAMNRALLRDGMTSFQRYWLGGQSIAAKGTRPYAKRVRANAKRLSRKPR</sequence>
<evidence type="ECO:0000313" key="1">
    <source>
        <dbReference type="EMBL" id="CTQ44369.1"/>
    </source>
</evidence>